<dbReference type="AlphaFoldDB" id="Q0RKI3"/>
<sequence length="202" mass="22668">MSKLADGDAPLAAPALTTPELWRDYLREYSETYLRMAAPGELSDEQIQHRWAGHEPAAEQTVVAAEQRLAVRLPPTFRSFLATSDGWPNPAEWIDELHASAEVAWFRDTPDGTGFIDLYGEPRNDDEDDSDMLSLFRRSLVIASGEDFWLLDPADPGPDGEWVAWEFTPKYGGLERFASFAEIFHASRASMEQEAADDDTDQ</sequence>
<dbReference type="KEGG" id="fal:FRAAL3331"/>
<organism evidence="2 3">
    <name type="scientific">Frankia alni (strain DSM 45986 / CECT 9034 / ACN14a)</name>
    <dbReference type="NCBI Taxonomy" id="326424"/>
    <lineage>
        <taxon>Bacteria</taxon>
        <taxon>Bacillati</taxon>
        <taxon>Actinomycetota</taxon>
        <taxon>Actinomycetes</taxon>
        <taxon>Frankiales</taxon>
        <taxon>Frankiaceae</taxon>
        <taxon>Frankia</taxon>
    </lineage>
</organism>
<protein>
    <recommendedName>
        <fullName evidence="1">Knr4/Smi1-like domain-containing protein</fullName>
    </recommendedName>
</protein>
<dbReference type="InterPro" id="IPR018958">
    <property type="entry name" value="Knr4/Smi1-like_dom"/>
</dbReference>
<dbReference type="EMBL" id="CT573213">
    <property type="protein sequence ID" value="CAJ61975.1"/>
    <property type="molecule type" value="Genomic_DNA"/>
</dbReference>
<evidence type="ECO:0000259" key="1">
    <source>
        <dbReference type="SMART" id="SM00860"/>
    </source>
</evidence>
<gene>
    <name evidence="2" type="ordered locus">FRAAL3331</name>
</gene>
<evidence type="ECO:0000313" key="3">
    <source>
        <dbReference type="Proteomes" id="UP000000657"/>
    </source>
</evidence>
<dbReference type="SMART" id="SM00860">
    <property type="entry name" value="SMI1_KNR4"/>
    <property type="match status" value="1"/>
</dbReference>
<evidence type="ECO:0000313" key="2">
    <source>
        <dbReference type="EMBL" id="CAJ61975.1"/>
    </source>
</evidence>
<dbReference type="SUPFAM" id="SSF160631">
    <property type="entry name" value="SMI1/KNR4-like"/>
    <property type="match status" value="1"/>
</dbReference>
<name>Q0RKI3_FRAAA</name>
<dbReference type="HOGENOM" id="CLU_1352968_0_0_11"/>
<dbReference type="OrthoDB" id="458118at2"/>
<proteinExistence type="predicted"/>
<accession>Q0RKI3</accession>
<dbReference type="eggNOG" id="COG4282">
    <property type="taxonomic scope" value="Bacteria"/>
</dbReference>
<dbReference type="Pfam" id="PF09346">
    <property type="entry name" value="SMI1_KNR4"/>
    <property type="match status" value="1"/>
</dbReference>
<dbReference type="Proteomes" id="UP000000657">
    <property type="component" value="Chromosome"/>
</dbReference>
<dbReference type="Gene3D" id="3.40.1580.10">
    <property type="entry name" value="SMI1/KNR4-like"/>
    <property type="match status" value="1"/>
</dbReference>
<dbReference type="RefSeq" id="WP_011604478.1">
    <property type="nucleotide sequence ID" value="NC_008278.1"/>
</dbReference>
<keyword evidence="3" id="KW-1185">Reference proteome</keyword>
<dbReference type="InterPro" id="IPR037883">
    <property type="entry name" value="Knr4/Smi1-like_sf"/>
</dbReference>
<dbReference type="STRING" id="326424.FRAAL3331"/>
<feature type="domain" description="Knr4/Smi1-like" evidence="1">
    <location>
        <begin position="56"/>
        <end position="183"/>
    </location>
</feature>
<reference evidence="2 3" key="1">
    <citation type="journal article" date="2007" name="Genome Res.">
        <title>Genome characteristics of facultatively symbiotic Frankia sp. strains reflect host range and host plant biogeography.</title>
        <authorList>
            <person name="Normand P."/>
            <person name="Lapierre P."/>
            <person name="Tisa L.S."/>
            <person name="Gogarten J.P."/>
            <person name="Alloisio N."/>
            <person name="Bagnarol E."/>
            <person name="Bassi C.A."/>
            <person name="Berry A.M."/>
            <person name="Bickhart D.M."/>
            <person name="Choisne N."/>
            <person name="Couloux A."/>
            <person name="Cournoyer B."/>
            <person name="Cruveiller S."/>
            <person name="Daubin V."/>
            <person name="Demange N."/>
            <person name="Francino M.P."/>
            <person name="Goltsman E."/>
            <person name="Huang Y."/>
            <person name="Kopp O.R."/>
            <person name="Labarre L."/>
            <person name="Lapidus A."/>
            <person name="Lavire C."/>
            <person name="Marechal J."/>
            <person name="Martinez M."/>
            <person name="Mastronunzio J.E."/>
            <person name="Mullin B.C."/>
            <person name="Niemann J."/>
            <person name="Pujic P."/>
            <person name="Rawnsley T."/>
            <person name="Rouy Z."/>
            <person name="Schenowitz C."/>
            <person name="Sellstedt A."/>
            <person name="Tavares F."/>
            <person name="Tomkins J.P."/>
            <person name="Vallenet D."/>
            <person name="Valverde C."/>
            <person name="Wall L.G."/>
            <person name="Wang Y."/>
            <person name="Medigue C."/>
            <person name="Benson D.R."/>
        </authorList>
    </citation>
    <scope>NUCLEOTIDE SEQUENCE [LARGE SCALE GENOMIC DNA]</scope>
    <source>
        <strain evidence="3">DSM 45986 / CECT 9034 / ACN14a</strain>
    </source>
</reference>